<sequence length="73" mass="8378">MRVAVDQIARPVFIHEFDRTQIFSIGSRRKERDGQIFIPQQEEEGLQSLPVNIDVFYQTQSQQGADKRASSIA</sequence>
<evidence type="ECO:0000313" key="2">
    <source>
        <dbReference type="EMBL" id="GFP22813.1"/>
    </source>
</evidence>
<comment type="caution">
    <text evidence="4">The sequence shown here is derived from an EMBL/GenBank/DDBJ whole genome shotgun (WGS) entry which is preliminary data.</text>
</comment>
<evidence type="ECO:0000313" key="8">
    <source>
        <dbReference type="Proteomes" id="UP000574717"/>
    </source>
</evidence>
<dbReference type="EMBL" id="BLRZ01000006">
    <property type="protein sequence ID" value="GFP29315.1"/>
    <property type="molecule type" value="Genomic_DNA"/>
</dbReference>
<dbReference type="Proteomes" id="UP000585609">
    <property type="component" value="Unassembled WGS sequence"/>
</dbReference>
<accession>A0A6V8Q335</accession>
<dbReference type="Proteomes" id="UP000574717">
    <property type="component" value="Unassembled WGS sequence"/>
</dbReference>
<evidence type="ECO:0000313" key="7">
    <source>
        <dbReference type="Proteomes" id="UP000569018"/>
    </source>
</evidence>
<gene>
    <name evidence="1" type="ORF">HKBW3S03_00168</name>
    <name evidence="2" type="ORF">HKBW3S09_00280</name>
    <name evidence="3" type="ORF">HKBW3S34_00235</name>
    <name evidence="4" type="ORF">HKBW3S44_01486</name>
    <name evidence="5" type="ORF">HKBW3S47_00669</name>
</gene>
<dbReference type="Proteomes" id="UP000588083">
    <property type="component" value="Unassembled WGS sequence"/>
</dbReference>
<evidence type="ECO:0000313" key="10">
    <source>
        <dbReference type="Proteomes" id="UP000588083"/>
    </source>
</evidence>
<name>A0A6V8Q335_9ACTN</name>
<keyword evidence="10" id="KW-1185">Reference proteome</keyword>
<dbReference type="EMBL" id="BLSC01000171">
    <property type="protein sequence ID" value="GFP37806.1"/>
    <property type="molecule type" value="Genomic_DNA"/>
</dbReference>
<dbReference type="Proteomes" id="UP000569018">
    <property type="component" value="Unassembled WGS sequence"/>
</dbReference>
<evidence type="ECO:0000313" key="4">
    <source>
        <dbReference type="EMBL" id="GFP37806.1"/>
    </source>
</evidence>
<evidence type="ECO:0000313" key="5">
    <source>
        <dbReference type="EMBL" id="GFP38969.1"/>
    </source>
</evidence>
<dbReference type="AlphaFoldDB" id="A0A6V8Q335"/>
<dbReference type="EMBL" id="BLRU01000007">
    <property type="protein sequence ID" value="GFP18663.1"/>
    <property type="molecule type" value="Genomic_DNA"/>
</dbReference>
<evidence type="ECO:0000313" key="1">
    <source>
        <dbReference type="EMBL" id="GFP18663.1"/>
    </source>
</evidence>
<reference evidence="6 7" key="1">
    <citation type="journal article" date="2020" name="Front. Microbiol.">
        <title>Single-cell genomics of novel Actinobacteria with the Wood-Ljungdahl pathway discovered in a serpentinizing system.</title>
        <authorList>
            <person name="Merino N."/>
            <person name="Kawai M."/>
            <person name="Boyd E.S."/>
            <person name="Colman D.R."/>
            <person name="McGlynn S.E."/>
            <person name="Nealson K.H."/>
            <person name="Kurokawa K."/>
            <person name="Hongoh Y."/>
        </authorList>
    </citation>
    <scope>NUCLEOTIDE SEQUENCE [LARGE SCALE GENOMIC DNA]</scope>
    <source>
        <strain evidence="1 8">S03</strain>
        <strain evidence="2 9">S09_30</strain>
        <strain evidence="3 10">S34</strain>
        <strain evidence="4 6">S44</strain>
        <strain evidence="5 7">S47</strain>
    </source>
</reference>
<dbReference type="EMBL" id="BLRW01000020">
    <property type="protein sequence ID" value="GFP22813.1"/>
    <property type="molecule type" value="Genomic_DNA"/>
</dbReference>
<proteinExistence type="predicted"/>
<evidence type="ECO:0000313" key="9">
    <source>
        <dbReference type="Proteomes" id="UP000585609"/>
    </source>
</evidence>
<evidence type="ECO:0000313" key="3">
    <source>
        <dbReference type="EMBL" id="GFP29315.1"/>
    </source>
</evidence>
<dbReference type="EMBL" id="BLSD01000024">
    <property type="protein sequence ID" value="GFP38969.1"/>
    <property type="molecule type" value="Genomic_DNA"/>
</dbReference>
<organism evidence="4 6">
    <name type="scientific">Candidatus Hakubella thermalkaliphila</name>
    <dbReference type="NCBI Taxonomy" id="2754717"/>
    <lineage>
        <taxon>Bacteria</taxon>
        <taxon>Bacillati</taxon>
        <taxon>Actinomycetota</taxon>
        <taxon>Actinomycetota incertae sedis</taxon>
        <taxon>Candidatus Hakubellales</taxon>
        <taxon>Candidatus Hakubellaceae</taxon>
        <taxon>Candidatus Hakubella</taxon>
    </lineage>
</organism>
<protein>
    <submittedName>
        <fullName evidence="4">Uncharacterized protein</fullName>
    </submittedName>
</protein>
<dbReference type="Proteomes" id="UP000561271">
    <property type="component" value="Unassembled WGS sequence"/>
</dbReference>
<evidence type="ECO:0000313" key="6">
    <source>
        <dbReference type="Proteomes" id="UP000561271"/>
    </source>
</evidence>